<comment type="caution">
    <text evidence="1">The sequence shown here is derived from an EMBL/GenBank/DDBJ whole genome shotgun (WGS) entry which is preliminary data.</text>
</comment>
<evidence type="ECO:0000313" key="1">
    <source>
        <dbReference type="EMBL" id="ETK02135.1"/>
    </source>
</evidence>
<dbReference type="Proteomes" id="UP000018837">
    <property type="component" value="Unassembled WGS sequence"/>
</dbReference>
<evidence type="ECO:0000313" key="2">
    <source>
        <dbReference type="Proteomes" id="UP000018837"/>
    </source>
</evidence>
<reference evidence="1 2" key="1">
    <citation type="submission" date="2013-11" db="EMBL/GenBank/DDBJ databases">
        <title>Single cell genomics of uncultured Tannerella BU063 (oral taxon 286).</title>
        <authorList>
            <person name="Beall C.J."/>
            <person name="Campbell A.G."/>
            <person name="Griffen A.L."/>
            <person name="Podar M."/>
            <person name="Leys E.J."/>
        </authorList>
    </citation>
    <scope>NUCLEOTIDE SEQUENCE [LARGE SCALE GENOMIC DNA]</scope>
    <source>
        <strain evidence="1">Cell 2</strain>
    </source>
</reference>
<dbReference type="PATRIC" id="fig|1411148.3.peg.897"/>
<accession>W2C4S9</accession>
<gene>
    <name evidence="1" type="ORF">N425_06095</name>
</gene>
<organism evidence="1 2">
    <name type="scientific">Tannerella sp. oral taxon BU063 isolate Cell 2</name>
    <dbReference type="NCBI Taxonomy" id="1411148"/>
    <lineage>
        <taxon>Bacteria</taxon>
        <taxon>Pseudomonadati</taxon>
        <taxon>Bacteroidota</taxon>
        <taxon>Bacteroidia</taxon>
        <taxon>Bacteroidales</taxon>
        <taxon>Tannerellaceae</taxon>
        <taxon>Tannerella</taxon>
    </lineage>
</organism>
<protein>
    <submittedName>
        <fullName evidence="1">Uncharacterized protein</fullName>
    </submittedName>
</protein>
<dbReference type="AlphaFoldDB" id="W2C4S9"/>
<proteinExistence type="predicted"/>
<name>W2C4S9_9BACT</name>
<dbReference type="EMBL" id="AYUF01000408">
    <property type="protein sequence ID" value="ETK02135.1"/>
    <property type="molecule type" value="Genomic_DNA"/>
</dbReference>
<sequence>MVYPFKTQIKGITKPPRERLVQTQSVVKWLYDVTQAAFRLERAPLFAFEGKSRSGIFPKHSLQNDF</sequence>